<dbReference type="EnsemblMetazoa" id="XM_014399058.2">
    <property type="protein sequence ID" value="XP_014254544.1"/>
    <property type="gene ID" value="LOC106669528"/>
</dbReference>
<dbReference type="AlphaFoldDB" id="A0A8I6RY54"/>
<feature type="region of interest" description="Disordered" evidence="1">
    <location>
        <begin position="146"/>
        <end position="170"/>
    </location>
</feature>
<organism evidence="3 4">
    <name type="scientific">Cimex lectularius</name>
    <name type="common">Bed bug</name>
    <name type="synonym">Acanthia lectularia</name>
    <dbReference type="NCBI Taxonomy" id="79782"/>
    <lineage>
        <taxon>Eukaryota</taxon>
        <taxon>Metazoa</taxon>
        <taxon>Ecdysozoa</taxon>
        <taxon>Arthropoda</taxon>
        <taxon>Hexapoda</taxon>
        <taxon>Insecta</taxon>
        <taxon>Pterygota</taxon>
        <taxon>Neoptera</taxon>
        <taxon>Paraneoptera</taxon>
        <taxon>Hemiptera</taxon>
        <taxon>Heteroptera</taxon>
        <taxon>Panheteroptera</taxon>
        <taxon>Cimicomorpha</taxon>
        <taxon>Cimicidae</taxon>
        <taxon>Cimex</taxon>
    </lineage>
</organism>
<evidence type="ECO:0000313" key="4">
    <source>
        <dbReference type="Proteomes" id="UP000494040"/>
    </source>
</evidence>
<sequence length="257" mass="28995">MIQQKKNLIYIAYLIAKIALVTCYTNKFNPCDIYCPDVHVETCTPTYHCTTQTYDVPRSGCYRCCSPPLPAASHVSPCYPFQCHMPHYPPHANHPAPAYCVQSVVVGGTKHDLHDTSKTNKTSHLKQLDGDKSIILNCNCNGKNDGNLEPSDSSVQSRIVDSKDTPNNNDRYEKYVEKLLNMIEDKLEAESSPMVVVAEPPPEVRVKTLRRKKQKKYKLASYEAAEPIVMVEEEEEPSYILHPRPSCRHCLTSCCCC</sequence>
<proteinExistence type="predicted"/>
<protein>
    <submittedName>
        <fullName evidence="3">Uncharacterized protein</fullName>
    </submittedName>
</protein>
<name>A0A8I6RY54_CIMLE</name>
<feature type="signal peptide" evidence="2">
    <location>
        <begin position="1"/>
        <end position="23"/>
    </location>
</feature>
<evidence type="ECO:0000313" key="3">
    <source>
        <dbReference type="EnsemblMetazoa" id="XP_014254544.1"/>
    </source>
</evidence>
<keyword evidence="4" id="KW-1185">Reference proteome</keyword>
<accession>A0A8I6RY54</accession>
<dbReference type="KEGG" id="clec:106669528"/>
<feature type="chain" id="PRO_5035241839" evidence="2">
    <location>
        <begin position="24"/>
        <end position="257"/>
    </location>
</feature>
<feature type="compositionally biased region" description="Polar residues" evidence="1">
    <location>
        <begin position="146"/>
        <end position="159"/>
    </location>
</feature>
<feature type="compositionally biased region" description="Basic and acidic residues" evidence="1">
    <location>
        <begin position="160"/>
        <end position="170"/>
    </location>
</feature>
<dbReference type="Proteomes" id="UP000494040">
    <property type="component" value="Unassembled WGS sequence"/>
</dbReference>
<keyword evidence="2" id="KW-0732">Signal</keyword>
<dbReference type="GeneID" id="106669528"/>
<evidence type="ECO:0000256" key="1">
    <source>
        <dbReference type="SAM" id="MobiDB-lite"/>
    </source>
</evidence>
<dbReference type="RefSeq" id="XP_014254544.1">
    <property type="nucleotide sequence ID" value="XM_014399058.2"/>
</dbReference>
<reference evidence="3" key="1">
    <citation type="submission" date="2022-01" db="UniProtKB">
        <authorList>
            <consortium name="EnsemblMetazoa"/>
        </authorList>
    </citation>
    <scope>IDENTIFICATION</scope>
</reference>
<evidence type="ECO:0000256" key="2">
    <source>
        <dbReference type="SAM" id="SignalP"/>
    </source>
</evidence>